<evidence type="ECO:0000256" key="4">
    <source>
        <dbReference type="ARBA" id="ARBA00023015"/>
    </source>
</evidence>
<dbReference type="Pfam" id="PF04082">
    <property type="entry name" value="Fungal_trans"/>
    <property type="match status" value="1"/>
</dbReference>
<comment type="caution">
    <text evidence="10">The sequence shown here is derived from an EMBL/GenBank/DDBJ whole genome shotgun (WGS) entry which is preliminary data.</text>
</comment>
<reference evidence="10 11" key="1">
    <citation type="journal article" date="2017" name="Biotechnol. Biofuels">
        <title>Differential beta-glucosidase expression as a function of carbon source availability in Talaromyces amestolkiae: a genomic and proteomic approach.</title>
        <authorList>
            <person name="de Eugenio L.I."/>
            <person name="Mendez-Liter J.A."/>
            <person name="Nieto-Dominguez M."/>
            <person name="Alonso L."/>
            <person name="Gil-Munoz J."/>
            <person name="Barriuso J."/>
            <person name="Prieto A."/>
            <person name="Martinez M.J."/>
        </authorList>
    </citation>
    <scope>NUCLEOTIDE SEQUENCE [LARGE SCALE GENOMIC DNA]</scope>
    <source>
        <strain evidence="10 11">CIB</strain>
    </source>
</reference>
<dbReference type="InterPro" id="IPR036864">
    <property type="entry name" value="Zn2-C6_fun-type_DNA-bd_sf"/>
</dbReference>
<dbReference type="InterPro" id="IPR001138">
    <property type="entry name" value="Zn2Cys6_DnaBD"/>
</dbReference>
<dbReference type="PANTHER" id="PTHR31313">
    <property type="entry name" value="TY1 ENHANCER ACTIVATOR"/>
    <property type="match status" value="1"/>
</dbReference>
<protein>
    <recommendedName>
        <fullName evidence="9">Zn(2)-C6 fungal-type domain-containing protein</fullName>
    </recommendedName>
</protein>
<keyword evidence="2" id="KW-0479">Metal-binding</keyword>
<keyword evidence="3" id="KW-0862">Zinc</keyword>
<dbReference type="GO" id="GO:0003677">
    <property type="term" value="F:DNA binding"/>
    <property type="evidence" value="ECO:0007669"/>
    <property type="project" value="UniProtKB-KW"/>
</dbReference>
<dbReference type="Proteomes" id="UP000249363">
    <property type="component" value="Unassembled WGS sequence"/>
</dbReference>
<dbReference type="SUPFAM" id="SSF57701">
    <property type="entry name" value="Zn2/Cys6 DNA-binding domain"/>
    <property type="match status" value="1"/>
</dbReference>
<dbReference type="PROSITE" id="PS50048">
    <property type="entry name" value="ZN2_CY6_FUNGAL_2"/>
    <property type="match status" value="1"/>
</dbReference>
<feature type="region of interest" description="Disordered" evidence="8">
    <location>
        <begin position="241"/>
        <end position="260"/>
    </location>
</feature>
<evidence type="ECO:0000256" key="6">
    <source>
        <dbReference type="ARBA" id="ARBA00023163"/>
    </source>
</evidence>
<evidence type="ECO:0000256" key="1">
    <source>
        <dbReference type="ARBA" id="ARBA00004123"/>
    </source>
</evidence>
<feature type="domain" description="Zn(2)-C6 fungal-type" evidence="9">
    <location>
        <begin position="24"/>
        <end position="54"/>
    </location>
</feature>
<dbReference type="AlphaFoldDB" id="A0A364KL12"/>
<dbReference type="RefSeq" id="XP_040728765.1">
    <property type="nucleotide sequence ID" value="XM_040874764.1"/>
</dbReference>
<dbReference type="Gene3D" id="4.10.240.10">
    <property type="entry name" value="Zn(2)-C6 fungal-type DNA-binding domain"/>
    <property type="match status" value="1"/>
</dbReference>
<dbReference type="GeneID" id="63789477"/>
<gene>
    <name evidence="10" type="ORF">BHQ10_000260</name>
</gene>
<organism evidence="10 11">
    <name type="scientific">Talaromyces amestolkiae</name>
    <dbReference type="NCBI Taxonomy" id="1196081"/>
    <lineage>
        <taxon>Eukaryota</taxon>
        <taxon>Fungi</taxon>
        <taxon>Dikarya</taxon>
        <taxon>Ascomycota</taxon>
        <taxon>Pezizomycotina</taxon>
        <taxon>Eurotiomycetes</taxon>
        <taxon>Eurotiomycetidae</taxon>
        <taxon>Eurotiales</taxon>
        <taxon>Trichocomaceae</taxon>
        <taxon>Talaromyces</taxon>
        <taxon>Talaromyces sect. Talaromyces</taxon>
    </lineage>
</organism>
<evidence type="ECO:0000256" key="3">
    <source>
        <dbReference type="ARBA" id="ARBA00022833"/>
    </source>
</evidence>
<proteinExistence type="predicted"/>
<dbReference type="InterPro" id="IPR007219">
    <property type="entry name" value="XnlR_reg_dom"/>
</dbReference>
<evidence type="ECO:0000259" key="9">
    <source>
        <dbReference type="PROSITE" id="PS50048"/>
    </source>
</evidence>
<dbReference type="GO" id="GO:0005634">
    <property type="term" value="C:nucleus"/>
    <property type="evidence" value="ECO:0007669"/>
    <property type="project" value="UniProtKB-SubCell"/>
</dbReference>
<dbReference type="GO" id="GO:0006351">
    <property type="term" value="P:DNA-templated transcription"/>
    <property type="evidence" value="ECO:0007669"/>
    <property type="project" value="InterPro"/>
</dbReference>
<feature type="compositionally biased region" description="Polar residues" evidence="8">
    <location>
        <begin position="241"/>
        <end position="258"/>
    </location>
</feature>
<keyword evidence="5" id="KW-0238">DNA-binding</keyword>
<dbReference type="PROSITE" id="PS00463">
    <property type="entry name" value="ZN2_CY6_FUNGAL_1"/>
    <property type="match status" value="1"/>
</dbReference>
<keyword evidence="7" id="KW-0539">Nucleus</keyword>
<dbReference type="SMART" id="SM00906">
    <property type="entry name" value="Fungal_trans"/>
    <property type="match status" value="1"/>
</dbReference>
<evidence type="ECO:0000256" key="2">
    <source>
        <dbReference type="ARBA" id="ARBA00022723"/>
    </source>
</evidence>
<name>A0A364KL12_TALAM</name>
<evidence type="ECO:0000313" key="10">
    <source>
        <dbReference type="EMBL" id="RAO64248.1"/>
    </source>
</evidence>
<dbReference type="EMBL" id="MIKG01000001">
    <property type="protein sequence ID" value="RAO64248.1"/>
    <property type="molecule type" value="Genomic_DNA"/>
</dbReference>
<dbReference type="STRING" id="1196081.A0A364KL12"/>
<dbReference type="CDD" id="cd12148">
    <property type="entry name" value="fungal_TF_MHR"/>
    <property type="match status" value="1"/>
</dbReference>
<keyword evidence="11" id="KW-1185">Reference proteome</keyword>
<keyword evidence="4" id="KW-0805">Transcription regulation</keyword>
<dbReference type="CDD" id="cd00067">
    <property type="entry name" value="GAL4"/>
    <property type="match status" value="1"/>
</dbReference>
<dbReference type="Pfam" id="PF00172">
    <property type="entry name" value="Zn_clus"/>
    <property type="match status" value="1"/>
</dbReference>
<evidence type="ECO:0000256" key="8">
    <source>
        <dbReference type="SAM" id="MobiDB-lite"/>
    </source>
</evidence>
<keyword evidence="6" id="KW-0804">Transcription</keyword>
<evidence type="ECO:0000313" key="11">
    <source>
        <dbReference type="Proteomes" id="UP000249363"/>
    </source>
</evidence>
<accession>A0A364KL12</accession>
<dbReference type="SMART" id="SM00066">
    <property type="entry name" value="GAL4"/>
    <property type="match status" value="1"/>
</dbReference>
<dbReference type="PANTHER" id="PTHR31313:SF86">
    <property type="entry name" value="ZN(2)-C6 FUNGAL-TYPE DOMAIN-CONTAINING PROTEIN"/>
    <property type="match status" value="1"/>
</dbReference>
<dbReference type="GO" id="GO:0008270">
    <property type="term" value="F:zinc ion binding"/>
    <property type="evidence" value="ECO:0007669"/>
    <property type="project" value="InterPro"/>
</dbReference>
<comment type="subcellular location">
    <subcellularLocation>
        <location evidence="1">Nucleus</location>
    </subcellularLocation>
</comment>
<evidence type="ECO:0000256" key="5">
    <source>
        <dbReference type="ARBA" id="ARBA00023125"/>
    </source>
</evidence>
<evidence type="ECO:0000256" key="7">
    <source>
        <dbReference type="ARBA" id="ARBA00023242"/>
    </source>
</evidence>
<dbReference type="OrthoDB" id="2154091at2759"/>
<sequence length="866" mass="97009">MSSLKVQKGSTNGQTLRKSGTCKTCRECRQRKIKCDGNRPRCSECNTCQRSCIYPQDARREPRPSRSRVQNLEATVAVMLQHMKTSGIISPHLQAGDLLPDGGEQQMEQNTTEAEIIEDNSGRMGLPYQENRWENTTSTAAIASPFQTPATSLSGLSRREISPGNCFSFPAEAADRFMERPKPFSTVGVDEASGNANEVTIERGMDNRSAMVHQTDTSTISQSSLPMNNNRLEMLKSSTPIHQHSPSMTQNASSNGSGMSPCEARVAGAFHEHGCVSSVHGLASIMNPTSRAQYKENMSKIAWTGEVAIAASKARLISNAALQRQREARLVRQPANMIELDGCEPELAWHLLDLHFNRQHYAYMISYRPAIMDSIATGGGPWVNQLLLNAIYYSSTLYSDRPCLKLDPQDPNSKVGERFYKRFRQLLVDEIDRPSIPTVVALLLTSATLVSQGRSSAGWNLSGTAYRMIIDMGCHLMLGPDYSSNMGHGQLLRRDLEQEMRKRLYWGAFVTDATQALYLGRPCMFAATEARVPLHFLDTFEELEEWEPYNDSQSLPENRPPAFVPQPAFALSTFSWLVRLFQISTHITDLYGIQVMKCTSEYLQEKKANIERELECWNTSLPNHLKFDGSGLVTPPPHQITPHTTFHALTILLNRAFLEEGHLRRYCDDEGRRRSEEACIRSALAIQKLVRAYRTAFTLRRAPFLLSYAVYSAVIVILRQERHERGQFMEPISFFWTCLSELQRGCNFGLEKPLNILRDMVQEFQVSIREGGAASAMTNDAYQFPSLDETFFSLPLGDTSGMLDASANSEQQHTTPDYYMGAGIDQPDLNFGTSSPGFLLSLNQLESEISEDTLFGLFAPPQLNSK</sequence>
<dbReference type="GO" id="GO:0000981">
    <property type="term" value="F:DNA-binding transcription factor activity, RNA polymerase II-specific"/>
    <property type="evidence" value="ECO:0007669"/>
    <property type="project" value="InterPro"/>
</dbReference>
<dbReference type="InterPro" id="IPR051615">
    <property type="entry name" value="Transcr_Regulatory_Elem"/>
</dbReference>